<keyword evidence="1" id="KW-0175">Coiled coil</keyword>
<evidence type="ECO:0000313" key="3">
    <source>
        <dbReference type="EMBL" id="TCD62819.1"/>
    </source>
</evidence>
<accession>A0A4R0RE71</accession>
<feature type="compositionally biased region" description="Basic and acidic residues" evidence="2">
    <location>
        <begin position="500"/>
        <end position="520"/>
    </location>
</feature>
<feature type="compositionally biased region" description="Acidic residues" evidence="2">
    <location>
        <begin position="404"/>
        <end position="416"/>
    </location>
</feature>
<feature type="compositionally biased region" description="Polar residues" evidence="2">
    <location>
        <begin position="260"/>
        <end position="273"/>
    </location>
</feature>
<feature type="compositionally biased region" description="Acidic residues" evidence="2">
    <location>
        <begin position="288"/>
        <end position="298"/>
    </location>
</feature>
<feature type="coiled-coil region" evidence="1">
    <location>
        <begin position="1424"/>
        <end position="1479"/>
    </location>
</feature>
<feature type="region of interest" description="Disordered" evidence="2">
    <location>
        <begin position="804"/>
        <end position="834"/>
    </location>
</feature>
<feature type="region of interest" description="Disordered" evidence="2">
    <location>
        <begin position="288"/>
        <end position="307"/>
    </location>
</feature>
<evidence type="ECO:0000256" key="1">
    <source>
        <dbReference type="SAM" id="Coils"/>
    </source>
</evidence>
<feature type="region of interest" description="Disordered" evidence="2">
    <location>
        <begin position="160"/>
        <end position="212"/>
    </location>
</feature>
<feature type="compositionally biased region" description="Polar residues" evidence="2">
    <location>
        <begin position="478"/>
        <end position="489"/>
    </location>
</feature>
<reference evidence="3 4" key="1">
    <citation type="submission" date="2018-11" db="EMBL/GenBank/DDBJ databases">
        <title>Genome assembly of Steccherinum ochraceum LE-BIN_3174, the white-rot fungus of the Steccherinaceae family (The Residual Polyporoid clade, Polyporales, Basidiomycota).</title>
        <authorList>
            <person name="Fedorova T.V."/>
            <person name="Glazunova O.A."/>
            <person name="Landesman E.O."/>
            <person name="Moiseenko K.V."/>
            <person name="Psurtseva N.V."/>
            <person name="Savinova O.S."/>
            <person name="Shakhova N.V."/>
            <person name="Tyazhelova T.V."/>
            <person name="Vasina D.V."/>
        </authorList>
    </citation>
    <scope>NUCLEOTIDE SEQUENCE [LARGE SCALE GENOMIC DNA]</scope>
    <source>
        <strain evidence="3 4">LE-BIN_3174</strain>
    </source>
</reference>
<feature type="compositionally biased region" description="Basic and acidic residues" evidence="2">
    <location>
        <begin position="877"/>
        <end position="890"/>
    </location>
</feature>
<feature type="coiled-coil region" evidence="1">
    <location>
        <begin position="951"/>
        <end position="978"/>
    </location>
</feature>
<evidence type="ECO:0000256" key="2">
    <source>
        <dbReference type="SAM" id="MobiDB-lite"/>
    </source>
</evidence>
<feature type="region of interest" description="Disordered" evidence="2">
    <location>
        <begin position="1716"/>
        <end position="1839"/>
    </location>
</feature>
<dbReference type="EMBL" id="RWJN01000343">
    <property type="protein sequence ID" value="TCD62819.1"/>
    <property type="molecule type" value="Genomic_DNA"/>
</dbReference>
<feature type="region of interest" description="Disordered" evidence="2">
    <location>
        <begin position="910"/>
        <end position="943"/>
    </location>
</feature>
<feature type="compositionally biased region" description="Basic and acidic residues" evidence="2">
    <location>
        <begin position="548"/>
        <end position="561"/>
    </location>
</feature>
<feature type="compositionally biased region" description="Acidic residues" evidence="2">
    <location>
        <begin position="715"/>
        <end position="726"/>
    </location>
</feature>
<feature type="compositionally biased region" description="Basic residues" evidence="2">
    <location>
        <begin position="446"/>
        <end position="459"/>
    </location>
</feature>
<feature type="compositionally biased region" description="Low complexity" evidence="2">
    <location>
        <begin position="1759"/>
        <end position="1776"/>
    </location>
</feature>
<organism evidence="3 4">
    <name type="scientific">Steccherinum ochraceum</name>
    <dbReference type="NCBI Taxonomy" id="92696"/>
    <lineage>
        <taxon>Eukaryota</taxon>
        <taxon>Fungi</taxon>
        <taxon>Dikarya</taxon>
        <taxon>Basidiomycota</taxon>
        <taxon>Agaricomycotina</taxon>
        <taxon>Agaricomycetes</taxon>
        <taxon>Polyporales</taxon>
        <taxon>Steccherinaceae</taxon>
        <taxon>Steccherinum</taxon>
    </lineage>
</organism>
<feature type="region of interest" description="Disordered" evidence="2">
    <location>
        <begin position="401"/>
        <end position="575"/>
    </location>
</feature>
<feature type="region of interest" description="Disordered" evidence="2">
    <location>
        <begin position="674"/>
        <end position="731"/>
    </location>
</feature>
<dbReference type="PANTHER" id="PTHR23159">
    <property type="entry name" value="CENTROSOMAL PROTEIN 2"/>
    <property type="match status" value="1"/>
</dbReference>
<protein>
    <submittedName>
        <fullName evidence="3">Uncharacterized protein</fullName>
    </submittedName>
</protein>
<dbReference type="STRING" id="92696.A0A4R0RE71"/>
<sequence>MPIAVAAVPTPVTPTPAPVKSKKVVVNLPKESVKDEVEGTLTRPEWARTPLPVASSSALPEVAYPELSTAEAFPPDSWRYHLPPTVDVFLPGKAAWDSMKQRIIEEKLEKLGVERGTGSSGMSSTVPHIHAPHARAASISSPADPALLFFKLNKLQQSQNSSAENSLATSPQPPMLSVSPGNLSAGLPPRLQPRHGHSMSLAQPPSFQTSSSPVYNPSAAFNPFGPAATLGSDQIFPPRRVSPDPRMSEDISAPQARAMATSSLLAPPQSVSRPESRPDFMRGFGVEIPEEEEPEEEPVAQRDPEDIVEGDESIDEAGLEVEVQEDTDVEEDEVSTVAQSRIHSRHVSRLSAALSLVSVGRTDDPVTLGEPPVEAHEDEEQELTMHMEMPTPVTMPAALAVPDLDPDADAVEEWTGSEDLRTGVESSDDESIGEWSNPSDEERARKERLHRRTVRRAAQLKRDLEIPRRLPNFPQPPNVGSSYLNNQASVDDDVISNPSEEERIRARDSYLELDPHERYSRPGSNLSGQGGRPLPQVPHSRSTSAQYSHHDPALAHSRETSEQYPPPGGLRPPPVPTFISSVAVVTPAPRKDSLTLNPHAKPFVFGSAAVAFTPQSHTPPSAPPSGTSSFIHSRAPSLGRPLNAAAMEFKPGGFTFKPPPGVPQLTFAPAVAGPATSRPLPVPPMLPSPIRASQGREKRQRRGSDASASFADTSGDGDEDEDEDGQDTMHSFKFPPPSIEAAKFTRHSAPASPPDSASLVLESGSLNAGAKPFTFSGFSTVTATFGAQDENEVQYAVSDSALDNEGPLAESSPARSHHVGATELPFPPTSSKTKRAPIPLDFKHPVSTNTVPAGLFKNLNNGDTEERTRRTVRSRLSSRDIFEHSPRPSLDDLNVPPISQRISRNRLFTDPGFREASPEPMDVFSSRRRTSLPPRHSADDSLSDMSIAPMNLSRRVEMQQYEQRLEQLLDEKIEGIKEALTEYKQASGGQSLSTSTEAMISEVVSLFRTQLQESAARSLEDSQADARGELDFEVLKGVIEQGHAETRALMQRDLAAMLASRDTTSSVKELVQQLSDRTINHFVAATAQLTHHIRALEGSSKSTALDREAVVLDVIAGLTPHLAAMRSEPIDYEGLTMQLTQAVKPHISQLIDLASDKRETASLIVDRLIPILPTMQSSPTFDSDDMVGRLVAEVRKIVAPLDTHEIKEQVSDLVVERLDSRLAVRDKAFNVELVTDKVTESLKTLLAPVNELKASVDAIKNASVAAPATAPTLDLSSLTSLRQSVLDLLSDLPDRLVAATDALGGARADLKSQQDRLAKEDPTTKVVQQIDVRLAEVADEQQKLVNQNAEFSEFCQDIIKHINTLPEAMLEATKVLHDAHADIIERDTSAKDSDEIRRLMATNSELSSQLAKARGAHGQVRVEKDMLSDRLRAAESERERMRDQVEQMQETVTTKSADAAAMEARNHELEEALAQALERIKSSDVTAQTHLDRISHLENTVQVLGDEKYQFKAKADALEIKLGYAAREKNAVAEDLASLRRQYEDATSQQTHWDELKRTNESLQTLIATVSQNDNEEVKELRRTRDRFRTLEADYAALQRRLKDQDNKVANSERTAQTARQSLNQAQQRAMEWEKRAKDYEHELESTRTRLDQAEQSQAQLDADYSLVKLQLEERDAEERLARDRENKLRDQIAAQEESVARLRAETDQAKKVAAAATASASASSTRPAVSSRIRSNGYTPPARPDSRASTIYGDSRVTTPTHPTNGTHTAPSIRPSSPPQPSVWDSVHAPRSGRGIIRAPVTPKAKRPHAQPYYPRAPSPAPSNVSAAPTLGDDGWWA</sequence>
<feature type="region of interest" description="Disordered" evidence="2">
    <location>
        <begin position="853"/>
        <end position="896"/>
    </location>
</feature>
<gene>
    <name evidence="3" type="ORF">EIP91_006385</name>
</gene>
<feature type="compositionally biased region" description="Polar residues" evidence="2">
    <location>
        <begin position="200"/>
        <end position="212"/>
    </location>
</feature>
<dbReference type="OrthoDB" id="3357224at2759"/>
<feature type="region of interest" description="Disordered" evidence="2">
    <location>
        <begin position="1603"/>
        <end position="1629"/>
    </location>
</feature>
<dbReference type="Proteomes" id="UP000292702">
    <property type="component" value="Unassembled WGS sequence"/>
</dbReference>
<comment type="caution">
    <text evidence="3">The sequence shown here is derived from an EMBL/GenBank/DDBJ whole genome shotgun (WGS) entry which is preliminary data.</text>
</comment>
<name>A0A4R0RE71_9APHY</name>
<keyword evidence="4" id="KW-1185">Reference proteome</keyword>
<feature type="compositionally biased region" description="Polar residues" evidence="2">
    <location>
        <begin position="160"/>
        <end position="170"/>
    </location>
</feature>
<evidence type="ECO:0000313" key="4">
    <source>
        <dbReference type="Proteomes" id="UP000292702"/>
    </source>
</evidence>
<feature type="compositionally biased region" description="Polar residues" evidence="2">
    <location>
        <begin position="1608"/>
        <end position="1628"/>
    </location>
</feature>
<feature type="compositionally biased region" description="Pro residues" evidence="2">
    <location>
        <begin position="564"/>
        <end position="575"/>
    </location>
</feature>
<feature type="region of interest" description="Disordered" evidence="2">
    <location>
        <begin position="256"/>
        <end position="281"/>
    </location>
</feature>
<dbReference type="PANTHER" id="PTHR23159:SF31">
    <property type="entry name" value="CENTROSOME-ASSOCIATED PROTEIN CEP250 ISOFORM X1"/>
    <property type="match status" value="1"/>
</dbReference>
<feature type="compositionally biased region" description="Low complexity" evidence="2">
    <location>
        <begin position="1716"/>
        <end position="1733"/>
    </location>
</feature>
<proteinExistence type="predicted"/>